<dbReference type="PROSITE" id="PS51257">
    <property type="entry name" value="PROKAR_LIPOPROTEIN"/>
    <property type="match status" value="1"/>
</dbReference>
<organism evidence="3 4">
    <name type="scientific">Pseudofulvimonas gallinarii</name>
    <dbReference type="NCBI Taxonomy" id="634155"/>
    <lineage>
        <taxon>Bacteria</taxon>
        <taxon>Pseudomonadati</taxon>
        <taxon>Pseudomonadota</taxon>
        <taxon>Gammaproteobacteria</taxon>
        <taxon>Lysobacterales</taxon>
        <taxon>Rhodanobacteraceae</taxon>
        <taxon>Pseudofulvimonas</taxon>
    </lineage>
</organism>
<comment type="caution">
    <text evidence="3">The sequence shown here is derived from an EMBL/GenBank/DDBJ whole genome shotgun (WGS) entry which is preliminary data.</text>
</comment>
<keyword evidence="4" id="KW-1185">Reference proteome</keyword>
<feature type="compositionally biased region" description="Low complexity" evidence="1">
    <location>
        <begin position="28"/>
        <end position="41"/>
    </location>
</feature>
<gene>
    <name evidence="3" type="ORF">EDC25_11431</name>
</gene>
<dbReference type="Proteomes" id="UP000294599">
    <property type="component" value="Unassembled WGS sequence"/>
</dbReference>
<evidence type="ECO:0000313" key="4">
    <source>
        <dbReference type="Proteomes" id="UP000294599"/>
    </source>
</evidence>
<dbReference type="AlphaFoldDB" id="A0A4R3LBL1"/>
<dbReference type="EMBL" id="SMAF01000014">
    <property type="protein sequence ID" value="TCS97179.1"/>
    <property type="molecule type" value="Genomic_DNA"/>
</dbReference>
<dbReference type="RefSeq" id="WP_123521177.1">
    <property type="nucleotide sequence ID" value="NZ_JBHMFH010000001.1"/>
</dbReference>
<sequence>MRHACRALLPAAALIFALGACTDGDHAPQAGGTAATQAADAEGPIRHDRRHDDANFIELQIDGETYRADTASSFGQRFQGDPSDPRYDVTMSGGWIGRSEMSIVELRLLNIDGESRTLTLDGADSRGPAVVLQGIPGRRNTRWRSVSGTVHLHFEDGALAGAGMARIGGRFDATLRKLRASGDDVTDDGETLRVRGRFEFKAGAI</sequence>
<protein>
    <submittedName>
        <fullName evidence="3">Uncharacterized protein</fullName>
    </submittedName>
</protein>
<evidence type="ECO:0000256" key="1">
    <source>
        <dbReference type="SAM" id="MobiDB-lite"/>
    </source>
</evidence>
<feature type="chain" id="PRO_5030099261" evidence="2">
    <location>
        <begin position="23"/>
        <end position="205"/>
    </location>
</feature>
<evidence type="ECO:0000256" key="2">
    <source>
        <dbReference type="SAM" id="SignalP"/>
    </source>
</evidence>
<proteinExistence type="predicted"/>
<feature type="signal peptide" evidence="2">
    <location>
        <begin position="1"/>
        <end position="22"/>
    </location>
</feature>
<feature type="region of interest" description="Disordered" evidence="1">
    <location>
        <begin position="28"/>
        <end position="49"/>
    </location>
</feature>
<keyword evidence="2" id="KW-0732">Signal</keyword>
<accession>A0A4R3LBL1</accession>
<name>A0A4R3LBL1_9GAMM</name>
<evidence type="ECO:0000313" key="3">
    <source>
        <dbReference type="EMBL" id="TCS97179.1"/>
    </source>
</evidence>
<reference evidence="3 4" key="1">
    <citation type="submission" date="2019-03" db="EMBL/GenBank/DDBJ databases">
        <title>Genomic Encyclopedia of Type Strains, Phase IV (KMG-IV): sequencing the most valuable type-strain genomes for metagenomic binning, comparative biology and taxonomic classification.</title>
        <authorList>
            <person name="Goeker M."/>
        </authorList>
    </citation>
    <scope>NUCLEOTIDE SEQUENCE [LARGE SCALE GENOMIC DNA]</scope>
    <source>
        <strain evidence="3 4">DSM 21944</strain>
    </source>
</reference>